<accession>A0A368VPQ6</accession>
<keyword evidence="2" id="KW-1185">Reference proteome</keyword>
<protein>
    <submittedName>
        <fullName evidence="1">Uncharacterized protein</fullName>
    </submittedName>
</protein>
<dbReference type="Proteomes" id="UP000252415">
    <property type="component" value="Unassembled WGS sequence"/>
</dbReference>
<name>A0A368VPQ6_9BACL</name>
<organism evidence="1 2">
    <name type="scientific">Paenibacillus prosopidis</name>
    <dbReference type="NCBI Taxonomy" id="630520"/>
    <lineage>
        <taxon>Bacteria</taxon>
        <taxon>Bacillati</taxon>
        <taxon>Bacillota</taxon>
        <taxon>Bacilli</taxon>
        <taxon>Bacillales</taxon>
        <taxon>Paenibacillaceae</taxon>
        <taxon>Paenibacillus</taxon>
    </lineage>
</organism>
<evidence type="ECO:0000313" key="1">
    <source>
        <dbReference type="EMBL" id="RCW42487.1"/>
    </source>
</evidence>
<evidence type="ECO:0000313" key="2">
    <source>
        <dbReference type="Proteomes" id="UP000252415"/>
    </source>
</evidence>
<gene>
    <name evidence="1" type="ORF">DFP97_11649</name>
</gene>
<sequence length="87" mass="10176">MCKNAPPTAPNTRPNLAQVLNRQVPGVKIADVCVYQIFMPWYHICRQVRWQSSYPIGRKLLLILLKIHRIKFAGKQQHFFVSDNRSE</sequence>
<proteinExistence type="predicted"/>
<dbReference type="EMBL" id="QPJD01000016">
    <property type="protein sequence ID" value="RCW42487.1"/>
    <property type="molecule type" value="Genomic_DNA"/>
</dbReference>
<comment type="caution">
    <text evidence="1">The sequence shown here is derived from an EMBL/GenBank/DDBJ whole genome shotgun (WGS) entry which is preliminary data.</text>
</comment>
<dbReference type="AlphaFoldDB" id="A0A368VPQ6"/>
<reference evidence="1 2" key="1">
    <citation type="submission" date="2018-07" db="EMBL/GenBank/DDBJ databases">
        <title>Genomic Encyclopedia of Type Strains, Phase III (KMG-III): the genomes of soil and plant-associated and newly described type strains.</title>
        <authorList>
            <person name="Whitman W."/>
        </authorList>
    </citation>
    <scope>NUCLEOTIDE SEQUENCE [LARGE SCALE GENOMIC DNA]</scope>
    <source>
        <strain evidence="1 2">CECT 7506</strain>
    </source>
</reference>